<dbReference type="PANTHER" id="PTHR43085">
    <property type="entry name" value="HEXOKINASE FAMILY MEMBER"/>
    <property type="match status" value="1"/>
</dbReference>
<dbReference type="PANTHER" id="PTHR43085:SF57">
    <property type="entry name" value="CARBOHYDRATE KINASE PFKB DOMAIN-CONTAINING PROTEIN"/>
    <property type="match status" value="1"/>
</dbReference>
<comment type="similarity">
    <text evidence="1">Belongs to the carbohydrate kinase PfkB family.</text>
</comment>
<evidence type="ECO:0000313" key="7">
    <source>
        <dbReference type="Proteomes" id="UP000694501"/>
    </source>
</evidence>
<keyword evidence="3 6" id="KW-0418">Kinase</keyword>
<dbReference type="AlphaFoldDB" id="A0A949N7S0"/>
<reference evidence="6" key="1">
    <citation type="submission" date="2021-06" db="EMBL/GenBank/DDBJ databases">
        <title>Sequencing of actinobacteria type strains.</title>
        <authorList>
            <person name="Nguyen G.-S."/>
            <person name="Wentzel A."/>
        </authorList>
    </citation>
    <scope>NUCLEOTIDE SEQUENCE</scope>
    <source>
        <strain evidence="6">P38-E01</strain>
    </source>
</reference>
<comment type="caution">
    <text evidence="6">The sequence shown here is derived from an EMBL/GenBank/DDBJ whole genome shotgun (WGS) entry which is preliminary data.</text>
</comment>
<dbReference type="EMBL" id="JAELVF020000004">
    <property type="protein sequence ID" value="MBU7600412.1"/>
    <property type="molecule type" value="Genomic_DNA"/>
</dbReference>
<dbReference type="RefSeq" id="WP_211039542.1">
    <property type="nucleotide sequence ID" value="NZ_JAELVF020000004.1"/>
</dbReference>
<dbReference type="Gene3D" id="3.40.1190.20">
    <property type="match status" value="1"/>
</dbReference>
<evidence type="ECO:0000256" key="3">
    <source>
        <dbReference type="ARBA" id="ARBA00022777"/>
    </source>
</evidence>
<proteinExistence type="inferred from homology"/>
<dbReference type="InterPro" id="IPR050306">
    <property type="entry name" value="PfkB_Carbo_kinase"/>
</dbReference>
<evidence type="ECO:0000256" key="4">
    <source>
        <dbReference type="SAM" id="MobiDB-lite"/>
    </source>
</evidence>
<protein>
    <submittedName>
        <fullName evidence="6">Sugar kinase</fullName>
    </submittedName>
</protein>
<name>A0A949N7S0_9ACTN</name>
<gene>
    <name evidence="6" type="ORF">JGS22_022965</name>
</gene>
<dbReference type="GO" id="GO:0016301">
    <property type="term" value="F:kinase activity"/>
    <property type="evidence" value="ECO:0007669"/>
    <property type="project" value="UniProtKB-KW"/>
</dbReference>
<keyword evidence="2" id="KW-0808">Transferase</keyword>
<dbReference type="Pfam" id="PF00294">
    <property type="entry name" value="PfkB"/>
    <property type="match status" value="1"/>
</dbReference>
<sequence>MNAAQPELVTIGEVMGLLGARGTGPLREGSTLRLGLAGAEATVAIGVTRLGHRAAWVGRVGADAVGTVLLDTLRGEGVDVSAARLDPDRPTGLMLRESRTADRVRISYYREGLAGSRLGPDDVDPRLVGGARVLHLTGITPALGASALEAVRLAARTARASGTLVSFDLNYRSLLWSQDRAAEVFTELLAETDVVFAGLEEAALVTPVPAPELPADAPELRTSGASGPERDGAGDEAACAARALRALGPAEAVVKLGPDGACVLSADGEHRQPALPVTSVDPVGAGDAFVAGYLSALLDGEDVPGRLRRGAVCGAFSVSSEGEWRGLPRHEELGLLGSGDISR</sequence>
<dbReference type="SUPFAM" id="SSF53613">
    <property type="entry name" value="Ribokinase-like"/>
    <property type="match status" value="1"/>
</dbReference>
<dbReference type="InterPro" id="IPR011611">
    <property type="entry name" value="PfkB_dom"/>
</dbReference>
<keyword evidence="7" id="KW-1185">Reference proteome</keyword>
<dbReference type="InterPro" id="IPR029056">
    <property type="entry name" value="Ribokinase-like"/>
</dbReference>
<organism evidence="6 7">
    <name type="scientific">Streptomyces tardus</name>
    <dbReference type="NCBI Taxonomy" id="2780544"/>
    <lineage>
        <taxon>Bacteria</taxon>
        <taxon>Bacillati</taxon>
        <taxon>Actinomycetota</taxon>
        <taxon>Actinomycetes</taxon>
        <taxon>Kitasatosporales</taxon>
        <taxon>Streptomycetaceae</taxon>
        <taxon>Streptomyces</taxon>
    </lineage>
</organism>
<evidence type="ECO:0000313" key="6">
    <source>
        <dbReference type="EMBL" id="MBU7600412.1"/>
    </source>
</evidence>
<dbReference type="Proteomes" id="UP000694501">
    <property type="component" value="Unassembled WGS sequence"/>
</dbReference>
<feature type="domain" description="Carbohydrate kinase PfkB" evidence="5">
    <location>
        <begin position="7"/>
        <end position="322"/>
    </location>
</feature>
<feature type="region of interest" description="Disordered" evidence="4">
    <location>
        <begin position="210"/>
        <end position="233"/>
    </location>
</feature>
<dbReference type="PROSITE" id="PS00584">
    <property type="entry name" value="PFKB_KINASES_2"/>
    <property type="match status" value="1"/>
</dbReference>
<evidence type="ECO:0000256" key="1">
    <source>
        <dbReference type="ARBA" id="ARBA00010688"/>
    </source>
</evidence>
<evidence type="ECO:0000259" key="5">
    <source>
        <dbReference type="Pfam" id="PF00294"/>
    </source>
</evidence>
<dbReference type="CDD" id="cd01166">
    <property type="entry name" value="KdgK"/>
    <property type="match status" value="1"/>
</dbReference>
<accession>A0A949N7S0</accession>
<dbReference type="InterPro" id="IPR002173">
    <property type="entry name" value="Carboh/pur_kinase_PfkB_CS"/>
</dbReference>
<evidence type="ECO:0000256" key="2">
    <source>
        <dbReference type="ARBA" id="ARBA00022679"/>
    </source>
</evidence>